<name>A0A317XHQ0_9BASI</name>
<dbReference type="EMBL" id="KZ819203">
    <property type="protein sequence ID" value="PWY97675.1"/>
    <property type="molecule type" value="Genomic_DNA"/>
</dbReference>
<feature type="non-terminal residue" evidence="1">
    <location>
        <position position="1"/>
    </location>
</feature>
<keyword evidence="2" id="KW-1185">Reference proteome</keyword>
<protein>
    <submittedName>
        <fullName evidence="1">Uncharacterized protein</fullName>
    </submittedName>
</protein>
<organism evidence="1 2">
    <name type="scientific">Testicularia cyperi</name>
    <dbReference type="NCBI Taxonomy" id="1882483"/>
    <lineage>
        <taxon>Eukaryota</taxon>
        <taxon>Fungi</taxon>
        <taxon>Dikarya</taxon>
        <taxon>Basidiomycota</taxon>
        <taxon>Ustilaginomycotina</taxon>
        <taxon>Ustilaginomycetes</taxon>
        <taxon>Ustilaginales</taxon>
        <taxon>Anthracoideaceae</taxon>
        <taxon>Testicularia</taxon>
    </lineage>
</organism>
<dbReference type="AlphaFoldDB" id="A0A317XHQ0"/>
<evidence type="ECO:0000313" key="1">
    <source>
        <dbReference type="EMBL" id="PWY97675.1"/>
    </source>
</evidence>
<proteinExistence type="predicted"/>
<reference evidence="1 2" key="1">
    <citation type="journal article" date="2018" name="Mol. Biol. Evol.">
        <title>Broad Genomic Sampling Reveals a Smut Pathogenic Ancestry of the Fungal Clade Ustilaginomycotina.</title>
        <authorList>
            <person name="Kijpornyongpan T."/>
            <person name="Mondo S.J."/>
            <person name="Barry K."/>
            <person name="Sandor L."/>
            <person name="Lee J."/>
            <person name="Lipzen A."/>
            <person name="Pangilinan J."/>
            <person name="LaButti K."/>
            <person name="Hainaut M."/>
            <person name="Henrissat B."/>
            <person name="Grigoriev I.V."/>
            <person name="Spatafora J.W."/>
            <person name="Aime M.C."/>
        </authorList>
    </citation>
    <scope>NUCLEOTIDE SEQUENCE [LARGE SCALE GENOMIC DNA]</scope>
    <source>
        <strain evidence="1 2">MCA 3645</strain>
    </source>
</reference>
<sequence>TLGSVLVTLVSGHLECGTTGLSRNCGAAGQAEGGKERIGTHYALRLCRCRKLRRPVYCTDVPFLPQPAQGALRGAAGECRGVSFGIPDILPAQHYEITSAASLFTS</sequence>
<dbReference type="InParanoid" id="A0A317XHQ0"/>
<accession>A0A317XHQ0</accession>
<gene>
    <name evidence="1" type="ORF">BCV70DRAFT_202620</name>
</gene>
<dbReference type="Proteomes" id="UP000246740">
    <property type="component" value="Unassembled WGS sequence"/>
</dbReference>
<evidence type="ECO:0000313" key="2">
    <source>
        <dbReference type="Proteomes" id="UP000246740"/>
    </source>
</evidence>